<dbReference type="RefSeq" id="WP_311883702.1">
    <property type="nucleotide sequence ID" value="NZ_CP119391.1"/>
</dbReference>
<evidence type="ECO:0000313" key="6">
    <source>
        <dbReference type="Proteomes" id="UP001301869"/>
    </source>
</evidence>
<dbReference type="PANTHER" id="PTHR12526">
    <property type="entry name" value="GLYCOSYLTRANSFERASE"/>
    <property type="match status" value="1"/>
</dbReference>
<sequence length="373" mass="40398">MFTKLNMSHKISLFAPSLRGGGAERVMSVLARGFAEKGLSVDLVLVNATGPYLADIPDSVRIVDLNSRRALTALPALVRYLRRERPAAMLSTLFHANIVALWARALSRVPVRVVIRLPNMLNAGVGRKQSVKDKIVSRLMTYAGRNADAVVALNGTMAAEFQTATGVAQEKIKVINNPFPVERIAARAKQPLNHPWFQAEQPPVVLAVGRLTHQKGFDDLIDAFAILRRQQAARLIILGDGELRPALQAGIDELGLSDDVALPGFDDNPYQYMQRAAAFVLPSRWEGFPNALTEAMACGAPVVATDCPGGSAEILAHGKWGELVPVGDPHAMADAIGRTINADDHPGVERRADDFSVDGVVRLYLEQLLPDSL</sequence>
<name>A0ABY9YZE9_9GAMM</name>
<dbReference type="Pfam" id="PF13579">
    <property type="entry name" value="Glyco_trans_4_4"/>
    <property type="match status" value="1"/>
</dbReference>
<proteinExistence type="predicted"/>
<keyword evidence="1" id="KW-0328">Glycosyltransferase</keyword>
<dbReference type="Gene3D" id="3.40.50.2000">
    <property type="entry name" value="Glycogen Phosphorylase B"/>
    <property type="match status" value="2"/>
</dbReference>
<keyword evidence="6" id="KW-1185">Reference proteome</keyword>
<keyword evidence="2" id="KW-0808">Transferase</keyword>
<dbReference type="SUPFAM" id="SSF53756">
    <property type="entry name" value="UDP-Glycosyltransferase/glycogen phosphorylase"/>
    <property type="match status" value="1"/>
</dbReference>
<evidence type="ECO:0000256" key="1">
    <source>
        <dbReference type="ARBA" id="ARBA00022676"/>
    </source>
</evidence>
<organism evidence="5 6">
    <name type="scientific">Halomonas piscis</name>
    <dbReference type="NCBI Taxonomy" id="3031727"/>
    <lineage>
        <taxon>Bacteria</taxon>
        <taxon>Pseudomonadati</taxon>
        <taxon>Pseudomonadota</taxon>
        <taxon>Gammaproteobacteria</taxon>
        <taxon>Oceanospirillales</taxon>
        <taxon>Halomonadaceae</taxon>
        <taxon>Halomonas</taxon>
    </lineage>
</organism>
<reference evidence="5 6" key="1">
    <citation type="submission" date="2023-03" db="EMBL/GenBank/DDBJ databases">
        <title>Halomonas sp. nov., isolated from Korean tranditional fermented seafood 'Jeotgal'.</title>
        <authorList>
            <person name="Kim B."/>
            <person name="Shin N.-R."/>
        </authorList>
    </citation>
    <scope>NUCLEOTIDE SEQUENCE [LARGE SCALE GENOMIC DNA]</scope>
    <source>
        <strain evidence="5 6">SG2L-4</strain>
    </source>
</reference>
<dbReference type="CDD" id="cd03811">
    <property type="entry name" value="GT4_GT28_WabH-like"/>
    <property type="match status" value="1"/>
</dbReference>
<evidence type="ECO:0000313" key="5">
    <source>
        <dbReference type="EMBL" id="WNK20137.1"/>
    </source>
</evidence>
<dbReference type="Pfam" id="PF00534">
    <property type="entry name" value="Glycos_transf_1"/>
    <property type="match status" value="1"/>
</dbReference>
<dbReference type="EMBL" id="CP119391">
    <property type="protein sequence ID" value="WNK20137.1"/>
    <property type="molecule type" value="Genomic_DNA"/>
</dbReference>
<evidence type="ECO:0000259" key="3">
    <source>
        <dbReference type="Pfam" id="PF00534"/>
    </source>
</evidence>
<protein>
    <submittedName>
        <fullName evidence="5">Glycosyltransferase</fullName>
    </submittedName>
</protein>
<gene>
    <name evidence="5" type="ORF">P1P91_00095</name>
</gene>
<feature type="domain" description="Glycosyl transferase family 1" evidence="3">
    <location>
        <begin position="199"/>
        <end position="342"/>
    </location>
</feature>
<feature type="domain" description="Glycosyltransferase subfamily 4-like N-terminal" evidence="4">
    <location>
        <begin position="21"/>
        <end position="177"/>
    </location>
</feature>
<dbReference type="PANTHER" id="PTHR12526:SF510">
    <property type="entry name" value="D-INOSITOL 3-PHOSPHATE GLYCOSYLTRANSFERASE"/>
    <property type="match status" value="1"/>
</dbReference>
<accession>A0ABY9YZE9</accession>
<evidence type="ECO:0000259" key="4">
    <source>
        <dbReference type="Pfam" id="PF13579"/>
    </source>
</evidence>
<dbReference type="InterPro" id="IPR001296">
    <property type="entry name" value="Glyco_trans_1"/>
</dbReference>
<dbReference type="Proteomes" id="UP001301869">
    <property type="component" value="Chromosome"/>
</dbReference>
<evidence type="ECO:0000256" key="2">
    <source>
        <dbReference type="ARBA" id="ARBA00022679"/>
    </source>
</evidence>
<dbReference type="InterPro" id="IPR028098">
    <property type="entry name" value="Glyco_trans_4-like_N"/>
</dbReference>